<protein>
    <submittedName>
        <fullName evidence="1">Uncharacterized protein</fullName>
    </submittedName>
</protein>
<organism evidence="1">
    <name type="scientific">Alexandrium monilatum</name>
    <dbReference type="NCBI Taxonomy" id="311494"/>
    <lineage>
        <taxon>Eukaryota</taxon>
        <taxon>Sar</taxon>
        <taxon>Alveolata</taxon>
        <taxon>Dinophyceae</taxon>
        <taxon>Gonyaulacales</taxon>
        <taxon>Pyrocystaceae</taxon>
        <taxon>Alexandrium</taxon>
    </lineage>
</organism>
<dbReference type="EMBL" id="HBNR01071955">
    <property type="protein sequence ID" value="CAE4647335.1"/>
    <property type="molecule type" value="Transcribed_RNA"/>
</dbReference>
<proteinExistence type="predicted"/>
<gene>
    <name evidence="1" type="ORF">AMON00008_LOCUS51009</name>
</gene>
<accession>A0A7S4W2G3</accession>
<name>A0A7S4W2G3_9DINO</name>
<sequence length="242" mass="25574">MFGSCMDTLRCGFCAAKDMADTGVHIAGEKAAAVRTEAGKKSLKQLQKALEGSKSRVHEKPDVDITIQKVEFQDGMEVDIFNFSLSGLKCRVRMDVVGTAAQLAAMVAADAAKGAMKKISKAIGMGESLAQGMGGLRDAVHASAAEGTEVKSVEFDANLDLGVRKAGEEVSTAVSIVGDALDEVDKIIPVKTAAKYVEKAIGDKVKEIITTWAKDQVKSRIGVDVDETRAMATGALERLGLR</sequence>
<evidence type="ECO:0000313" key="1">
    <source>
        <dbReference type="EMBL" id="CAE4647335.1"/>
    </source>
</evidence>
<reference evidence="1" key="1">
    <citation type="submission" date="2021-01" db="EMBL/GenBank/DDBJ databases">
        <authorList>
            <person name="Corre E."/>
            <person name="Pelletier E."/>
            <person name="Niang G."/>
            <person name="Scheremetjew M."/>
            <person name="Finn R."/>
            <person name="Kale V."/>
            <person name="Holt S."/>
            <person name="Cochrane G."/>
            <person name="Meng A."/>
            <person name="Brown T."/>
            <person name="Cohen L."/>
        </authorList>
    </citation>
    <scope>NUCLEOTIDE SEQUENCE</scope>
    <source>
        <strain evidence="1">CCMP3105</strain>
    </source>
</reference>
<dbReference type="AlphaFoldDB" id="A0A7S4W2G3"/>